<name>A0A9N8EKZ7_9STRA</name>
<dbReference type="InterPro" id="IPR029060">
    <property type="entry name" value="PIN-like_dom_sf"/>
</dbReference>
<feature type="domain" description="UTP23 sensor motif region" evidence="2">
    <location>
        <begin position="259"/>
        <end position="275"/>
    </location>
</feature>
<dbReference type="Pfam" id="PF24779">
    <property type="entry name" value="UTP23_sensor"/>
    <property type="match status" value="1"/>
</dbReference>
<reference evidence="3" key="1">
    <citation type="submission" date="2020-06" db="EMBL/GenBank/DDBJ databases">
        <authorList>
            <consortium name="Plant Systems Biology data submission"/>
        </authorList>
    </citation>
    <scope>NUCLEOTIDE SEQUENCE</scope>
    <source>
        <strain evidence="3">D6</strain>
    </source>
</reference>
<organism evidence="3 4">
    <name type="scientific">Seminavis robusta</name>
    <dbReference type="NCBI Taxonomy" id="568900"/>
    <lineage>
        <taxon>Eukaryota</taxon>
        <taxon>Sar</taxon>
        <taxon>Stramenopiles</taxon>
        <taxon>Ochrophyta</taxon>
        <taxon>Bacillariophyta</taxon>
        <taxon>Bacillariophyceae</taxon>
        <taxon>Bacillariophycidae</taxon>
        <taxon>Naviculales</taxon>
        <taxon>Naviculaceae</taxon>
        <taxon>Seminavis</taxon>
    </lineage>
</organism>
<feature type="compositionally biased region" description="Polar residues" evidence="1">
    <location>
        <begin position="298"/>
        <end position="308"/>
    </location>
</feature>
<dbReference type="Gene3D" id="3.40.50.1010">
    <property type="entry name" value="5'-nuclease"/>
    <property type="match status" value="1"/>
</dbReference>
<dbReference type="PANTHER" id="PTHR12416">
    <property type="entry name" value="RRNA-PROCESSING PROTEIN UTP23 HOMOLOG"/>
    <property type="match status" value="1"/>
</dbReference>
<evidence type="ECO:0000313" key="3">
    <source>
        <dbReference type="EMBL" id="CAB9523161.1"/>
    </source>
</evidence>
<protein>
    <submittedName>
        <fullName evidence="3">UTP23, small subunit (SSU) processome component, homolog (Yeast)</fullName>
    </submittedName>
</protein>
<accession>A0A9N8EKZ7</accession>
<evidence type="ECO:0000259" key="2">
    <source>
        <dbReference type="Pfam" id="PF24779"/>
    </source>
</evidence>
<feature type="region of interest" description="Disordered" evidence="1">
    <location>
        <begin position="236"/>
        <end position="308"/>
    </location>
</feature>
<dbReference type="SUPFAM" id="SSF88723">
    <property type="entry name" value="PIN domain-like"/>
    <property type="match status" value="1"/>
</dbReference>
<dbReference type="AlphaFoldDB" id="A0A9N8EKZ7"/>
<dbReference type="OrthoDB" id="47711at2759"/>
<evidence type="ECO:0000256" key="1">
    <source>
        <dbReference type="SAM" id="MobiDB-lite"/>
    </source>
</evidence>
<dbReference type="InterPro" id="IPR057776">
    <property type="entry name" value="UTP23_sensor"/>
</dbReference>
<dbReference type="Proteomes" id="UP001153069">
    <property type="component" value="Unassembled WGS sequence"/>
</dbReference>
<gene>
    <name evidence="3" type="ORF">SEMRO_1384_G268130.1</name>
</gene>
<keyword evidence="4" id="KW-1185">Reference proteome</keyword>
<evidence type="ECO:0000313" key="4">
    <source>
        <dbReference type="Proteomes" id="UP001153069"/>
    </source>
</evidence>
<comment type="caution">
    <text evidence="3">The sequence shown here is derived from an EMBL/GenBank/DDBJ whole genome shotgun (WGS) entry which is preliminary data.</text>
</comment>
<sequence length="308" mass="35749">MRHGRSKAARKTLQFFARTQGFRPPYHVLLDGTFLVAMLKYKFPLRERLDKMLQHDAFTLYTTSSCLQELAKLKQASNDTSNKEQAELFQETIQWARRECQVLLENQEEQEDKQNSLDKSTKDWLDRVYPDLEEQIGPPGWDILKLALQSTNHNNHNNNNHLHNGRHYLVACQDETLLDVLRKSGRVPCIRLARGSVLLLENPSKAGQAQDSRDETKKWTGLVIREEERKLVQIVKQERQKDSTANHTTYNNNKQHQQRKKRKAKEPNPLSCKKKTKKGDSEANNPNKKRRRRKNNNGDTTAATASDK</sequence>
<proteinExistence type="predicted"/>
<dbReference type="EMBL" id="CAICTM010001382">
    <property type="protein sequence ID" value="CAB9523161.1"/>
    <property type="molecule type" value="Genomic_DNA"/>
</dbReference>